<proteinExistence type="inferred from homology"/>
<evidence type="ECO:0000256" key="1">
    <source>
        <dbReference type="ARBA" id="ARBA00006803"/>
    </source>
</evidence>
<dbReference type="GO" id="GO:0016020">
    <property type="term" value="C:membrane"/>
    <property type="evidence" value="ECO:0007669"/>
    <property type="project" value="InterPro"/>
</dbReference>
<protein>
    <submittedName>
        <fullName evidence="3">Col_cuticle_N domain-containing protein</fullName>
    </submittedName>
</protein>
<keyword evidence="2" id="KW-1133">Transmembrane helix</keyword>
<accession>A0A0N4VXB9</accession>
<organism evidence="3">
    <name type="scientific">Haemonchus placei</name>
    <name type="common">Barber's pole worm</name>
    <dbReference type="NCBI Taxonomy" id="6290"/>
    <lineage>
        <taxon>Eukaryota</taxon>
        <taxon>Metazoa</taxon>
        <taxon>Ecdysozoa</taxon>
        <taxon>Nematoda</taxon>
        <taxon>Chromadorea</taxon>
        <taxon>Rhabditida</taxon>
        <taxon>Rhabditina</taxon>
        <taxon>Rhabditomorpha</taxon>
        <taxon>Strongyloidea</taxon>
        <taxon>Trichostrongylidae</taxon>
        <taxon>Haemonchus</taxon>
    </lineage>
</organism>
<dbReference type="GO" id="GO:0007606">
    <property type="term" value="P:sensory perception of chemical stimulus"/>
    <property type="evidence" value="ECO:0007669"/>
    <property type="project" value="InterPro"/>
</dbReference>
<name>A0A0N4VXB9_HAEPC</name>
<sequence length="135" mass="15669">LPKRAMVPMFNLSKLPFLLRSTCFACVFFKTICITIFPSLLIERFFASYYIDDYETKSRLWVAIIAVLSACILSLLCFVFSFVFLSLHRLVLSDFDDQRFQNLARFELHPTNISSIVPHAVCPCNCFLERSFLFS</sequence>
<feature type="transmembrane region" description="Helical" evidence="2">
    <location>
        <begin position="61"/>
        <end position="85"/>
    </location>
</feature>
<feature type="transmembrane region" description="Helical" evidence="2">
    <location>
        <begin position="21"/>
        <end position="41"/>
    </location>
</feature>
<keyword evidence="2" id="KW-0812">Transmembrane</keyword>
<dbReference type="InterPro" id="IPR004151">
    <property type="entry name" value="7TM_GPCR_serpentine_rcpt_Sre"/>
</dbReference>
<dbReference type="WBParaSite" id="HPLM_0000193901-mRNA-1">
    <property type="protein sequence ID" value="HPLM_0000193901-mRNA-1"/>
    <property type="gene ID" value="HPLM_0000193901"/>
</dbReference>
<dbReference type="Pfam" id="PF03125">
    <property type="entry name" value="Sre"/>
    <property type="match status" value="1"/>
</dbReference>
<keyword evidence="2" id="KW-0472">Membrane</keyword>
<evidence type="ECO:0000256" key="2">
    <source>
        <dbReference type="SAM" id="Phobius"/>
    </source>
</evidence>
<evidence type="ECO:0000313" key="3">
    <source>
        <dbReference type="WBParaSite" id="HPLM_0000193901-mRNA-1"/>
    </source>
</evidence>
<comment type="similarity">
    <text evidence="1">Belongs to the nematode receptor-like protein sre family.</text>
</comment>
<dbReference type="AlphaFoldDB" id="A0A0N4VXB9"/>
<reference evidence="3" key="1">
    <citation type="submission" date="2017-02" db="UniProtKB">
        <authorList>
            <consortium name="WormBaseParasite"/>
        </authorList>
    </citation>
    <scope>IDENTIFICATION</scope>
</reference>